<keyword evidence="3" id="KW-1185">Reference proteome</keyword>
<accession>A0A2T5J8Z6</accession>
<keyword evidence="1" id="KW-1133">Transmembrane helix</keyword>
<protein>
    <submittedName>
        <fullName evidence="2">Uncharacterized protein</fullName>
    </submittedName>
</protein>
<dbReference type="EMBL" id="QAOQ01000005">
    <property type="protein sequence ID" value="PTQ95869.1"/>
    <property type="molecule type" value="Genomic_DNA"/>
</dbReference>
<proteinExistence type="predicted"/>
<feature type="transmembrane region" description="Helical" evidence="1">
    <location>
        <begin position="350"/>
        <end position="371"/>
    </location>
</feature>
<feature type="transmembrane region" description="Helical" evidence="1">
    <location>
        <begin position="85"/>
        <end position="104"/>
    </location>
</feature>
<dbReference type="InterPro" id="IPR037066">
    <property type="entry name" value="Plug_dom_sf"/>
</dbReference>
<organism evidence="2 3">
    <name type="scientific">Mucilaginibacter yixingensis</name>
    <dbReference type="NCBI Taxonomy" id="1295612"/>
    <lineage>
        <taxon>Bacteria</taxon>
        <taxon>Pseudomonadati</taxon>
        <taxon>Bacteroidota</taxon>
        <taxon>Sphingobacteriia</taxon>
        <taxon>Sphingobacteriales</taxon>
        <taxon>Sphingobacteriaceae</taxon>
        <taxon>Mucilaginibacter</taxon>
    </lineage>
</organism>
<keyword evidence="1" id="KW-0812">Transmembrane</keyword>
<dbReference type="Proteomes" id="UP000244168">
    <property type="component" value="Unassembled WGS sequence"/>
</dbReference>
<name>A0A2T5J8Z6_9SPHI</name>
<dbReference type="AlphaFoldDB" id="A0A2T5J8Z6"/>
<feature type="transmembrane region" description="Helical" evidence="1">
    <location>
        <begin position="12"/>
        <end position="34"/>
    </location>
</feature>
<gene>
    <name evidence="2" type="ORF">C8P68_105380</name>
</gene>
<evidence type="ECO:0000256" key="1">
    <source>
        <dbReference type="SAM" id="Phobius"/>
    </source>
</evidence>
<dbReference type="RefSeq" id="WP_107829355.1">
    <property type="nucleotide sequence ID" value="NZ_CP160205.1"/>
</dbReference>
<dbReference type="OrthoDB" id="9778341at2"/>
<reference evidence="2 3" key="1">
    <citation type="submission" date="2018-04" db="EMBL/GenBank/DDBJ databases">
        <title>Genomic Encyclopedia of Archaeal and Bacterial Type Strains, Phase II (KMG-II): from individual species to whole genera.</title>
        <authorList>
            <person name="Goeker M."/>
        </authorList>
    </citation>
    <scope>NUCLEOTIDE SEQUENCE [LARGE SCALE GENOMIC DNA]</scope>
    <source>
        <strain evidence="2 3">DSM 26809</strain>
    </source>
</reference>
<sequence length="384" mass="44381">MSQYPAKLRTIFLPFLIISVFIICIYTFLNWLLLIKYQAFVIDETIVQFFIPMVLPWIPLLIWMRPRLKLLKLDVSRGRNPVAGLLMLLWIIIALPMAFAQRYMVTATGKLTQLDAMSQIATKPPTKYYKVKNFYADKIYTHARSIFNVSGKYNRDYDITIYLAVPIFDHKIEPDSVWRLKVSAAVRPLFVVNGVIVPDSLLSRIDKKHVDRITIIKNRSAAIELYGQQAKNGVVMITTKGLNRDLKPTDPPPAIKWPIAWMGFKYQETIKNSRSQQDKDQEYRRFFKECLAQFNASNINDFEYLDRVGYNEDRRRLIDAVNNDEHYSLNGAIVLLPVNAPFESRNGSTLSWAVASFTIGSIAFMVLLSFIKLKEQEKDISFCK</sequence>
<dbReference type="Gene3D" id="2.170.130.10">
    <property type="entry name" value="TonB-dependent receptor, plug domain"/>
    <property type="match status" value="1"/>
</dbReference>
<comment type="caution">
    <text evidence="2">The sequence shown here is derived from an EMBL/GenBank/DDBJ whole genome shotgun (WGS) entry which is preliminary data.</text>
</comment>
<evidence type="ECO:0000313" key="2">
    <source>
        <dbReference type="EMBL" id="PTQ95869.1"/>
    </source>
</evidence>
<evidence type="ECO:0000313" key="3">
    <source>
        <dbReference type="Proteomes" id="UP000244168"/>
    </source>
</evidence>
<keyword evidence="1" id="KW-0472">Membrane</keyword>
<dbReference type="SUPFAM" id="SSF56935">
    <property type="entry name" value="Porins"/>
    <property type="match status" value="1"/>
</dbReference>
<feature type="transmembrane region" description="Helical" evidence="1">
    <location>
        <begin position="46"/>
        <end position="64"/>
    </location>
</feature>